<name>A0ABX4K275_9MOLU</name>
<keyword evidence="1" id="KW-0472">Membrane</keyword>
<evidence type="ECO:0000313" key="4">
    <source>
        <dbReference type="Proteomes" id="UP000220509"/>
    </source>
</evidence>
<organism evidence="3 4">
    <name type="scientific">New Jersey aster yellows phytoplasma</name>
    <dbReference type="NCBI Taxonomy" id="270520"/>
    <lineage>
        <taxon>Bacteria</taxon>
        <taxon>Bacillati</taxon>
        <taxon>Mycoplasmatota</taxon>
        <taxon>Mollicutes</taxon>
        <taxon>Acholeplasmatales</taxon>
        <taxon>Acholeplasmataceae</taxon>
        <taxon>Candidatus Phytoplasma</taxon>
        <taxon>16SrI (Aster yellows group)</taxon>
    </lineage>
</organism>
<dbReference type="InterPro" id="IPR021970">
    <property type="entry name" value="SVM_signal"/>
</dbReference>
<feature type="domain" description="Sequence-variable mosaic (SVM) signal sequence" evidence="2">
    <location>
        <begin position="1"/>
        <end position="33"/>
    </location>
</feature>
<evidence type="ECO:0000313" key="3">
    <source>
        <dbReference type="EMBL" id="PEH36337.1"/>
    </source>
</evidence>
<evidence type="ECO:0000256" key="1">
    <source>
        <dbReference type="SAM" id="Phobius"/>
    </source>
</evidence>
<dbReference type="EMBL" id="MAPF01000028">
    <property type="protein sequence ID" value="PEH36337.1"/>
    <property type="molecule type" value="Genomic_DNA"/>
</dbReference>
<sequence length="131" mass="15609">MLKLKNQLNLIYLYLITFIGLSFILNNNQVMAMENNNLLDSRASEEHLCLINNKIWSLSVKKQELFMLSASNGDQKTKSILNKRYFRYINMIKNLEQQRNTIINRGYYNNPILYHLINDFNQQLTKLNINY</sequence>
<keyword evidence="4" id="KW-1185">Reference proteome</keyword>
<comment type="caution">
    <text evidence="3">The sequence shown here is derived from an EMBL/GenBank/DDBJ whole genome shotgun (WGS) entry which is preliminary data.</text>
</comment>
<dbReference type="RefSeq" id="WP_011412519.1">
    <property type="nucleotide sequence ID" value="NZ_MAPF01000028.1"/>
</dbReference>
<dbReference type="Proteomes" id="UP000220509">
    <property type="component" value="Unassembled WGS sequence"/>
</dbReference>
<gene>
    <name evidence="3" type="ORF">BBA70_01130</name>
</gene>
<evidence type="ECO:0000259" key="2">
    <source>
        <dbReference type="Pfam" id="PF12113"/>
    </source>
</evidence>
<protein>
    <recommendedName>
        <fullName evidence="2">Sequence-variable mosaic (SVM) signal sequence domain-containing protein</fullName>
    </recommendedName>
</protein>
<feature type="transmembrane region" description="Helical" evidence="1">
    <location>
        <begin position="7"/>
        <end position="25"/>
    </location>
</feature>
<proteinExistence type="predicted"/>
<keyword evidence="1" id="KW-1133">Transmembrane helix</keyword>
<accession>A0ABX4K275</accession>
<dbReference type="Pfam" id="PF12113">
    <property type="entry name" value="SVM_signal"/>
    <property type="match status" value="1"/>
</dbReference>
<reference evidence="3" key="1">
    <citation type="submission" date="2017-05" db="EMBL/GenBank/DDBJ databases">
        <title>Genome sequence of Ca. P. asteris strain NJAY.</title>
        <authorList>
            <person name="Lee I.-M."/>
            <person name="Gundersen-Rindal D."/>
            <person name="Sparks M."/>
        </authorList>
    </citation>
    <scope>NUCLEOTIDE SEQUENCE [LARGE SCALE GENOMIC DNA]</scope>
    <source>
        <strain evidence="3">NJAY</strain>
    </source>
</reference>
<keyword evidence="1" id="KW-0812">Transmembrane</keyword>